<evidence type="ECO:0000259" key="4">
    <source>
        <dbReference type="PROSITE" id="PS50987"/>
    </source>
</evidence>
<dbReference type="AlphaFoldDB" id="A0A4Y8IFA8"/>
<dbReference type="RefSeq" id="WP_134340599.1">
    <property type="nucleotide sequence ID" value="NZ_SOPW01000012.1"/>
</dbReference>
<gene>
    <name evidence="5" type="ORF">E3U55_11475</name>
</gene>
<keyword evidence="2" id="KW-0238">DNA-binding</keyword>
<dbReference type="OrthoDB" id="1706794at2"/>
<evidence type="ECO:0000256" key="1">
    <source>
        <dbReference type="ARBA" id="ARBA00023015"/>
    </source>
</evidence>
<dbReference type="SMART" id="SM00418">
    <property type="entry name" value="HTH_ARSR"/>
    <property type="match status" value="1"/>
</dbReference>
<name>A0A4Y8IFA8_9BACI</name>
<keyword evidence="6" id="KW-1185">Reference proteome</keyword>
<comment type="caution">
    <text evidence="5">The sequence shown here is derived from an EMBL/GenBank/DDBJ whole genome shotgun (WGS) entry which is preliminary data.</text>
</comment>
<sequence length="341" mass="40314">MSQKETITIQNSLALDCLSLMYRVTNVDVVIDEDMDKRVARNDEVEQWVKHVAEQLDDEWKKEFEVFFNSESYIAISTITHIIRHQVHETVPQYINMLKNIDVQTLSNGFLNVGMNPDYKEVDFESTDQTLQTIQKLNLVEEEKWKLLYLIHDGEHTKQRLIKLIEYFYEHFYKNREDEFYRKQERYLQQLHSDDSKLIKLLNNYGGLQGGKDVLLFPSYCLNTGVIIAQIASEEPLICVLGLERLNAFVKETDDKETLELLRVLTDERRFKLLQLLSKRPCYGYELAQELKISNSTISHHLSTLLTHQFVESKRVENKVYYQTNKEEIKQVLDQFQSLFN</sequence>
<protein>
    <submittedName>
        <fullName evidence="5">ArsR family transcriptional regulator</fullName>
    </submittedName>
</protein>
<dbReference type="InterPro" id="IPR036390">
    <property type="entry name" value="WH_DNA-bd_sf"/>
</dbReference>
<keyword evidence="1" id="KW-0805">Transcription regulation</keyword>
<dbReference type="InterPro" id="IPR011991">
    <property type="entry name" value="ArsR-like_HTH"/>
</dbReference>
<dbReference type="InterPro" id="IPR001845">
    <property type="entry name" value="HTH_ArsR_DNA-bd_dom"/>
</dbReference>
<reference evidence="5 6" key="1">
    <citation type="submission" date="2019-03" db="EMBL/GenBank/DDBJ databases">
        <authorList>
            <person name="He R.-H."/>
        </authorList>
    </citation>
    <scope>NUCLEOTIDE SEQUENCE [LARGE SCALE GENOMIC DNA]</scope>
    <source>
        <strain evidence="6">SH 714</strain>
    </source>
</reference>
<evidence type="ECO:0000256" key="2">
    <source>
        <dbReference type="ARBA" id="ARBA00023125"/>
    </source>
</evidence>
<keyword evidence="3" id="KW-0804">Transcription</keyword>
<dbReference type="EMBL" id="SOPW01000012">
    <property type="protein sequence ID" value="TFB18885.1"/>
    <property type="molecule type" value="Genomic_DNA"/>
</dbReference>
<evidence type="ECO:0000313" key="5">
    <source>
        <dbReference type="EMBL" id="TFB18885.1"/>
    </source>
</evidence>
<proteinExistence type="predicted"/>
<dbReference type="Pfam" id="PF01022">
    <property type="entry name" value="HTH_5"/>
    <property type="match status" value="1"/>
</dbReference>
<accession>A0A4Y8IFA8</accession>
<dbReference type="NCBIfam" id="NF033788">
    <property type="entry name" value="HTH_metalloreg"/>
    <property type="match status" value="1"/>
</dbReference>
<evidence type="ECO:0000256" key="3">
    <source>
        <dbReference type="ARBA" id="ARBA00023163"/>
    </source>
</evidence>
<feature type="domain" description="HTH arsR-type" evidence="4">
    <location>
        <begin position="250"/>
        <end position="341"/>
    </location>
</feature>
<organism evidence="5 6">
    <name type="scientific">Filobacillus milosensis</name>
    <dbReference type="NCBI Taxonomy" id="94137"/>
    <lineage>
        <taxon>Bacteria</taxon>
        <taxon>Bacillati</taxon>
        <taxon>Bacillota</taxon>
        <taxon>Bacilli</taxon>
        <taxon>Bacillales</taxon>
        <taxon>Bacillaceae</taxon>
        <taxon>Filobacillus</taxon>
    </lineage>
</organism>
<dbReference type="Gene3D" id="1.10.10.10">
    <property type="entry name" value="Winged helix-like DNA-binding domain superfamily/Winged helix DNA-binding domain"/>
    <property type="match status" value="1"/>
</dbReference>
<dbReference type="CDD" id="cd00090">
    <property type="entry name" value="HTH_ARSR"/>
    <property type="match status" value="1"/>
</dbReference>
<dbReference type="Proteomes" id="UP000297975">
    <property type="component" value="Unassembled WGS sequence"/>
</dbReference>
<dbReference type="PANTHER" id="PTHR33154:SF33">
    <property type="entry name" value="TRANSCRIPTIONAL REPRESSOR SDPR"/>
    <property type="match status" value="1"/>
</dbReference>
<dbReference type="GO" id="GO:0003677">
    <property type="term" value="F:DNA binding"/>
    <property type="evidence" value="ECO:0007669"/>
    <property type="project" value="UniProtKB-KW"/>
</dbReference>
<evidence type="ECO:0000313" key="6">
    <source>
        <dbReference type="Proteomes" id="UP000297975"/>
    </source>
</evidence>
<dbReference type="InterPro" id="IPR051081">
    <property type="entry name" value="HTH_MetalResp_TranReg"/>
</dbReference>
<dbReference type="SUPFAM" id="SSF46785">
    <property type="entry name" value="Winged helix' DNA-binding domain"/>
    <property type="match status" value="1"/>
</dbReference>
<dbReference type="GO" id="GO:0003700">
    <property type="term" value="F:DNA-binding transcription factor activity"/>
    <property type="evidence" value="ECO:0007669"/>
    <property type="project" value="InterPro"/>
</dbReference>
<dbReference type="PROSITE" id="PS50987">
    <property type="entry name" value="HTH_ARSR_2"/>
    <property type="match status" value="1"/>
</dbReference>
<dbReference type="InterPro" id="IPR036388">
    <property type="entry name" value="WH-like_DNA-bd_sf"/>
</dbReference>
<dbReference type="PRINTS" id="PR00778">
    <property type="entry name" value="HTHARSR"/>
</dbReference>
<dbReference type="PANTHER" id="PTHR33154">
    <property type="entry name" value="TRANSCRIPTIONAL REGULATOR, ARSR FAMILY"/>
    <property type="match status" value="1"/>
</dbReference>